<name>T1KER5_TETUR</name>
<evidence type="ECO:0000313" key="1">
    <source>
        <dbReference type="EnsemblMetazoa" id="tetur10g00480.1"/>
    </source>
</evidence>
<dbReference type="EMBL" id="CAEY01000028">
    <property type="status" value="NOT_ANNOTATED_CDS"/>
    <property type="molecule type" value="Genomic_DNA"/>
</dbReference>
<protein>
    <submittedName>
        <fullName evidence="1">Uncharacterized protein</fullName>
    </submittedName>
</protein>
<accession>T1KER5</accession>
<reference evidence="2" key="1">
    <citation type="submission" date="2011-08" db="EMBL/GenBank/DDBJ databases">
        <authorList>
            <person name="Rombauts S."/>
        </authorList>
    </citation>
    <scope>NUCLEOTIDE SEQUENCE</scope>
    <source>
        <strain evidence="2">London</strain>
    </source>
</reference>
<proteinExistence type="predicted"/>
<sequence length="31" mass="3753">MSVKLNKNYHLVDHQQQPRQQLQLVLPLLRD</sequence>
<organism evidence="1 2">
    <name type="scientific">Tetranychus urticae</name>
    <name type="common">Two-spotted spider mite</name>
    <dbReference type="NCBI Taxonomy" id="32264"/>
    <lineage>
        <taxon>Eukaryota</taxon>
        <taxon>Metazoa</taxon>
        <taxon>Ecdysozoa</taxon>
        <taxon>Arthropoda</taxon>
        <taxon>Chelicerata</taxon>
        <taxon>Arachnida</taxon>
        <taxon>Acari</taxon>
        <taxon>Acariformes</taxon>
        <taxon>Trombidiformes</taxon>
        <taxon>Prostigmata</taxon>
        <taxon>Eleutherengona</taxon>
        <taxon>Raphignathae</taxon>
        <taxon>Tetranychoidea</taxon>
        <taxon>Tetranychidae</taxon>
        <taxon>Tetranychus</taxon>
    </lineage>
</organism>
<dbReference type="AlphaFoldDB" id="T1KER5"/>
<keyword evidence="2" id="KW-1185">Reference proteome</keyword>
<evidence type="ECO:0000313" key="2">
    <source>
        <dbReference type="Proteomes" id="UP000015104"/>
    </source>
</evidence>
<dbReference type="EnsemblMetazoa" id="tetur10g00480.1">
    <property type="protein sequence ID" value="tetur10g00480.1"/>
    <property type="gene ID" value="tetur10g00480"/>
</dbReference>
<dbReference type="HOGENOM" id="CLU_3399866_0_0_1"/>
<dbReference type="Proteomes" id="UP000015104">
    <property type="component" value="Unassembled WGS sequence"/>
</dbReference>
<reference evidence="1" key="2">
    <citation type="submission" date="2015-06" db="UniProtKB">
        <authorList>
            <consortium name="EnsemblMetazoa"/>
        </authorList>
    </citation>
    <scope>IDENTIFICATION</scope>
</reference>